<proteinExistence type="predicted"/>
<reference evidence="1 2" key="1">
    <citation type="journal article" date="2019" name="Nat. Ecol. Evol.">
        <title>Megaphylogeny resolves global patterns of mushroom evolution.</title>
        <authorList>
            <person name="Varga T."/>
            <person name="Krizsan K."/>
            <person name="Foldi C."/>
            <person name="Dima B."/>
            <person name="Sanchez-Garcia M."/>
            <person name="Sanchez-Ramirez S."/>
            <person name="Szollosi G.J."/>
            <person name="Szarkandi J.G."/>
            <person name="Papp V."/>
            <person name="Albert L."/>
            <person name="Andreopoulos W."/>
            <person name="Angelini C."/>
            <person name="Antonin V."/>
            <person name="Barry K.W."/>
            <person name="Bougher N.L."/>
            <person name="Buchanan P."/>
            <person name="Buyck B."/>
            <person name="Bense V."/>
            <person name="Catcheside P."/>
            <person name="Chovatia M."/>
            <person name="Cooper J."/>
            <person name="Damon W."/>
            <person name="Desjardin D."/>
            <person name="Finy P."/>
            <person name="Geml J."/>
            <person name="Haridas S."/>
            <person name="Hughes K."/>
            <person name="Justo A."/>
            <person name="Karasinski D."/>
            <person name="Kautmanova I."/>
            <person name="Kiss B."/>
            <person name="Kocsube S."/>
            <person name="Kotiranta H."/>
            <person name="LaButti K.M."/>
            <person name="Lechner B.E."/>
            <person name="Liimatainen K."/>
            <person name="Lipzen A."/>
            <person name="Lukacs Z."/>
            <person name="Mihaltcheva S."/>
            <person name="Morgado L.N."/>
            <person name="Niskanen T."/>
            <person name="Noordeloos M.E."/>
            <person name="Ohm R.A."/>
            <person name="Ortiz-Santana B."/>
            <person name="Ovrebo C."/>
            <person name="Racz N."/>
            <person name="Riley R."/>
            <person name="Savchenko A."/>
            <person name="Shiryaev A."/>
            <person name="Soop K."/>
            <person name="Spirin V."/>
            <person name="Szebenyi C."/>
            <person name="Tomsovsky M."/>
            <person name="Tulloss R.E."/>
            <person name="Uehling J."/>
            <person name="Grigoriev I.V."/>
            <person name="Vagvolgyi C."/>
            <person name="Papp T."/>
            <person name="Martin F.M."/>
            <person name="Miettinen O."/>
            <person name="Hibbett D.S."/>
            <person name="Nagy L.G."/>
        </authorList>
    </citation>
    <scope>NUCLEOTIDE SEQUENCE [LARGE SCALE GENOMIC DNA]</scope>
    <source>
        <strain evidence="1 2">CBS 121175</strain>
    </source>
</reference>
<dbReference type="AlphaFoldDB" id="A0A5C3KCH6"/>
<dbReference type="EMBL" id="ML210463">
    <property type="protein sequence ID" value="TFK17779.1"/>
    <property type="molecule type" value="Genomic_DNA"/>
</dbReference>
<dbReference type="STRING" id="230819.A0A5C3KCH6"/>
<protein>
    <submittedName>
        <fullName evidence="1">Uncharacterized protein</fullName>
    </submittedName>
</protein>
<sequence>MVHGEYDSAKRREVVRAPRHLVPGAPHLSLAGVPASASPELVPNELVMGSWDFAGRSAVLQWPGNYLQRQLSLYIPAPHTLASSPITRQPKASSSCTAPPEHPIAGAIRARCVLKVVHQWLCPQVGHLVDAGWHGIAPSPQSDRHLGSTPATACQPTFRSKTFGKRSVLNDAVAANRLLFKGAAVGDFKCTFDRLLRSFGHQHHQRFEDFLLATPPILDFNCVIEYRKLDEAPPVKSDLVPQPTSDLVPSQLCCSWSQNI</sequence>
<evidence type="ECO:0000313" key="2">
    <source>
        <dbReference type="Proteomes" id="UP000307440"/>
    </source>
</evidence>
<gene>
    <name evidence="1" type="ORF">FA15DRAFT_733096</name>
</gene>
<accession>A0A5C3KCH6</accession>
<organism evidence="1 2">
    <name type="scientific">Coprinopsis marcescibilis</name>
    <name type="common">Agaric fungus</name>
    <name type="synonym">Psathyrella marcescibilis</name>
    <dbReference type="NCBI Taxonomy" id="230819"/>
    <lineage>
        <taxon>Eukaryota</taxon>
        <taxon>Fungi</taxon>
        <taxon>Dikarya</taxon>
        <taxon>Basidiomycota</taxon>
        <taxon>Agaricomycotina</taxon>
        <taxon>Agaricomycetes</taxon>
        <taxon>Agaricomycetidae</taxon>
        <taxon>Agaricales</taxon>
        <taxon>Agaricineae</taxon>
        <taxon>Psathyrellaceae</taxon>
        <taxon>Coprinopsis</taxon>
    </lineage>
</organism>
<dbReference type="Proteomes" id="UP000307440">
    <property type="component" value="Unassembled WGS sequence"/>
</dbReference>
<name>A0A5C3KCH6_COPMA</name>
<evidence type="ECO:0000313" key="1">
    <source>
        <dbReference type="EMBL" id="TFK17779.1"/>
    </source>
</evidence>
<keyword evidence="2" id="KW-1185">Reference proteome</keyword>